<dbReference type="InterPro" id="IPR019646">
    <property type="entry name" value="Aminoglyc_AdlTrfase"/>
</dbReference>
<comment type="caution">
    <text evidence="1">The sequence shown here is derived from an EMBL/GenBank/DDBJ whole genome shotgun (WGS) entry which is preliminary data.</text>
</comment>
<dbReference type="Pfam" id="PF10706">
    <property type="entry name" value="Aminoglyc_resit"/>
    <property type="match status" value="1"/>
</dbReference>
<organism evidence="1 2">
    <name type="scientific">Bacillus infantis</name>
    <dbReference type="NCBI Taxonomy" id="324767"/>
    <lineage>
        <taxon>Bacteria</taxon>
        <taxon>Bacillati</taxon>
        <taxon>Bacillota</taxon>
        <taxon>Bacilli</taxon>
        <taxon>Bacillales</taxon>
        <taxon>Bacillaceae</taxon>
        <taxon>Bacillus</taxon>
    </lineage>
</organism>
<accession>A0A5D4RE37</accession>
<dbReference type="EMBL" id="VTER01000006">
    <property type="protein sequence ID" value="TYS47732.1"/>
    <property type="molecule type" value="Genomic_DNA"/>
</dbReference>
<dbReference type="AlphaFoldDB" id="A0A5D4RE37"/>
<sequence length="186" mass="21851">MFPECKKAAGWMDGFEKPWFVAGGWAIDLFIGKQTRPHADLEIGIFREDQKALKGQLADWEFRKAVNGSLITWNGEYLKLPVHEIHATDRVHNQQAEILLSEREEGRWIFRRNSDISCPAAEAILFTEDDIPYLNPQIVLLFKLRARPKDQADFHVARDFLSKDQRYWLKRSIQQMDIHHSWISYL</sequence>
<dbReference type="RefSeq" id="WP_148975061.1">
    <property type="nucleotide sequence ID" value="NZ_JBNIKT010000010.1"/>
</dbReference>
<gene>
    <name evidence="1" type="ORF">FZD51_12390</name>
</gene>
<protein>
    <recommendedName>
        <fullName evidence="3">Amino acid transporter</fullName>
    </recommendedName>
</protein>
<reference evidence="1 2" key="1">
    <citation type="submission" date="2019-08" db="EMBL/GenBank/DDBJ databases">
        <title>Bacillus genomes from the desert of Cuatro Cienegas, Coahuila.</title>
        <authorList>
            <person name="Olmedo-Alvarez G."/>
        </authorList>
    </citation>
    <scope>NUCLEOTIDE SEQUENCE [LARGE SCALE GENOMIC DNA]</scope>
    <source>
        <strain evidence="1 2">CH446_14T</strain>
    </source>
</reference>
<dbReference type="Gene3D" id="3.30.460.40">
    <property type="match status" value="1"/>
</dbReference>
<evidence type="ECO:0000313" key="2">
    <source>
        <dbReference type="Proteomes" id="UP000322139"/>
    </source>
</evidence>
<evidence type="ECO:0000313" key="1">
    <source>
        <dbReference type="EMBL" id="TYS47732.1"/>
    </source>
</evidence>
<evidence type="ECO:0008006" key="3">
    <source>
        <dbReference type="Google" id="ProtNLM"/>
    </source>
</evidence>
<dbReference type="Proteomes" id="UP000322139">
    <property type="component" value="Unassembled WGS sequence"/>
</dbReference>
<proteinExistence type="predicted"/>
<name>A0A5D4RE37_9BACI</name>